<evidence type="ECO:0000256" key="2">
    <source>
        <dbReference type="SAM" id="MobiDB-lite"/>
    </source>
</evidence>
<protein>
    <submittedName>
        <fullName evidence="4">Uncharacterized protein</fullName>
    </submittedName>
</protein>
<feature type="coiled-coil region" evidence="1">
    <location>
        <begin position="76"/>
        <end position="103"/>
    </location>
</feature>
<reference evidence="5" key="1">
    <citation type="submission" date="2015-01" db="EMBL/GenBank/DDBJ databases">
        <authorList>
            <person name="Andreevskaya M."/>
        </authorList>
    </citation>
    <scope>NUCLEOTIDE SEQUENCE [LARGE SCALE GENOMIC DNA]</scope>
    <source>
        <strain evidence="5">MKFS47</strain>
    </source>
</reference>
<evidence type="ECO:0000256" key="1">
    <source>
        <dbReference type="SAM" id="Coils"/>
    </source>
</evidence>
<keyword evidence="3" id="KW-1133">Transmembrane helix</keyword>
<proteinExistence type="predicted"/>
<dbReference type="EMBL" id="LN774769">
    <property type="protein sequence ID" value="CEN27800.1"/>
    <property type="molecule type" value="Genomic_DNA"/>
</dbReference>
<gene>
    <name evidence="4" type="ORF">LACPI_0600</name>
</gene>
<dbReference type="AlphaFoldDB" id="A0A0D6DWD8"/>
<evidence type="ECO:0000256" key="3">
    <source>
        <dbReference type="SAM" id="Phobius"/>
    </source>
</evidence>
<evidence type="ECO:0000313" key="4">
    <source>
        <dbReference type="EMBL" id="CEN27800.1"/>
    </source>
</evidence>
<accession>A0A0D6DWD8</accession>
<dbReference type="HOGENOM" id="CLU_803610_0_0_9"/>
<keyword evidence="3" id="KW-0472">Membrane</keyword>
<feature type="transmembrane region" description="Helical" evidence="3">
    <location>
        <begin position="49"/>
        <end position="67"/>
    </location>
</feature>
<organism evidence="4 5">
    <name type="scientific">Pseudolactococcus piscium MKFS47</name>
    <dbReference type="NCBI Taxonomy" id="297352"/>
    <lineage>
        <taxon>Bacteria</taxon>
        <taxon>Bacillati</taxon>
        <taxon>Bacillota</taxon>
        <taxon>Bacilli</taxon>
        <taxon>Lactobacillales</taxon>
        <taxon>Streptococcaceae</taxon>
        <taxon>Pseudolactococcus</taxon>
    </lineage>
</organism>
<feature type="region of interest" description="Disordered" evidence="2">
    <location>
        <begin position="194"/>
        <end position="237"/>
    </location>
</feature>
<sequence>MLEKWKNNILLFWEWLQTDYGMIFSTIVFLPFGLFLIYKNKKINRNVKIGCMTIGIIYIFIFAGVQAKMHNLSITNENQIKEIKNISETLQDKNEVTKTLEKKVSQFNEYKAKMKPYEALSDEDAKKRKIDADAADKVNKALNEIPELALLSVNDKSKLSDVRKLYDSLSDSQKKIIYVTKLTQLEEKMLQLEADKAKQDSEKAKQDAVKAEEEKKRAEQKAKKDSEDAERRKKLAEETAKGYDSGITYDQLARTPEKYDGSQVKFSGEVIQVVEDSNFTEIRLAVNSNYDTILHCSIPKFTGITARVLEHDMITISGLSDKLYTYTSVMGNKITVPSVYVSKVE</sequence>
<dbReference type="KEGG" id="lpk:LACPI_0600"/>
<dbReference type="RefSeq" id="WP_050702955.1">
    <property type="nucleotide sequence ID" value="NZ_LN774769.1"/>
</dbReference>
<keyword evidence="3" id="KW-0812">Transmembrane</keyword>
<evidence type="ECO:0000313" key="5">
    <source>
        <dbReference type="Proteomes" id="UP000033166"/>
    </source>
</evidence>
<feature type="transmembrane region" description="Helical" evidence="3">
    <location>
        <begin position="20"/>
        <end position="37"/>
    </location>
</feature>
<keyword evidence="1" id="KW-0175">Coiled coil</keyword>
<name>A0A0D6DWD8_9LACT</name>
<dbReference type="Proteomes" id="UP000033166">
    <property type="component" value="Chromosome I"/>
</dbReference>